<sequence>MKKKLMLVVVLLTIGVATNVKADSNTAASGQNKFILDGPQQKVKEVAVSDFSVGDSEIKVWLPQAWSVKVSRKNTPIPNEEQNNVSENKEGNFSKRLPYGTQHTIKLSSPLKKGERVTFTFRDEDFWGAGYSFYLDSLSIEEDKQYDEEIKKIEDELERQDQENDALELFRQQQQEEANKTWYQRLGDNIQDQWWNFKGWLRG</sequence>
<organism evidence="3 4">
    <name type="scientific">Streptococcus dysgalactiae</name>
    <dbReference type="NCBI Taxonomy" id="1334"/>
    <lineage>
        <taxon>Bacteria</taxon>
        <taxon>Bacillati</taxon>
        <taxon>Bacillota</taxon>
        <taxon>Bacilli</taxon>
        <taxon>Lactobacillales</taxon>
        <taxon>Streptococcaceae</taxon>
        <taxon>Streptococcus</taxon>
    </lineage>
</organism>
<feature type="chain" id="PRO_5041898951" description="Phage protein" evidence="2">
    <location>
        <begin position="23"/>
        <end position="203"/>
    </location>
</feature>
<keyword evidence="1" id="KW-0175">Coiled coil</keyword>
<accession>A0AAE9ULX9</accession>
<evidence type="ECO:0000313" key="4">
    <source>
        <dbReference type="Proteomes" id="UP001164948"/>
    </source>
</evidence>
<evidence type="ECO:0000256" key="1">
    <source>
        <dbReference type="SAM" id="Coils"/>
    </source>
</evidence>
<feature type="signal peptide" evidence="2">
    <location>
        <begin position="1"/>
        <end position="22"/>
    </location>
</feature>
<protein>
    <recommendedName>
        <fullName evidence="5">Phage protein</fullName>
    </recommendedName>
</protein>
<dbReference type="AlphaFoldDB" id="A0AAE9ULX9"/>
<dbReference type="RefSeq" id="WP_129555090.1">
    <property type="nucleotide sequence ID" value="NZ_AP018726.1"/>
</dbReference>
<name>A0AAE9ULX9_STRDY</name>
<feature type="coiled-coil region" evidence="1">
    <location>
        <begin position="143"/>
        <end position="177"/>
    </location>
</feature>
<gene>
    <name evidence="3" type="ORF">MP619_11155</name>
</gene>
<evidence type="ECO:0000313" key="3">
    <source>
        <dbReference type="EMBL" id="WAI93026.1"/>
    </source>
</evidence>
<reference evidence="3" key="1">
    <citation type="submission" date="2022-03" db="EMBL/GenBank/DDBJ databases">
        <title>Characterization and genomic analysis of a Streptococcus dysgalactiae associated with cultured channel catfish mortalities in China.</title>
        <authorList>
            <person name="Wang J."/>
            <person name="Geng Y."/>
        </authorList>
    </citation>
    <scope>NUCLEOTIDE SEQUENCE</scope>
    <source>
        <strain evidence="3">WJ001</strain>
    </source>
</reference>
<evidence type="ECO:0008006" key="5">
    <source>
        <dbReference type="Google" id="ProtNLM"/>
    </source>
</evidence>
<dbReference type="Proteomes" id="UP001164948">
    <property type="component" value="Chromosome"/>
</dbReference>
<keyword evidence="2" id="KW-0732">Signal</keyword>
<evidence type="ECO:0000256" key="2">
    <source>
        <dbReference type="SAM" id="SignalP"/>
    </source>
</evidence>
<dbReference type="EMBL" id="CP095081">
    <property type="protein sequence ID" value="WAI93026.1"/>
    <property type="molecule type" value="Genomic_DNA"/>
</dbReference>
<proteinExistence type="predicted"/>